<dbReference type="SUPFAM" id="SSF53335">
    <property type="entry name" value="S-adenosyl-L-methionine-dependent methyltransferases"/>
    <property type="match status" value="1"/>
</dbReference>
<dbReference type="PANTHER" id="PTHR10631:SF3">
    <property type="entry name" value="TRNA (GUANINE(26)-N(2))-DIMETHYLTRANSFERASE"/>
    <property type="match status" value="1"/>
</dbReference>
<comment type="similarity">
    <text evidence="8">Belongs to the class I-like SAM-binding methyltransferase superfamily. Trm1 family.</text>
</comment>
<dbReference type="Proteomes" id="UP000284763">
    <property type="component" value="Unassembled WGS sequence"/>
</dbReference>
<proteinExistence type="inferred from homology"/>
<keyword evidence="6 8" id="KW-0694">RNA-binding</keyword>
<evidence type="ECO:0000256" key="5">
    <source>
        <dbReference type="ARBA" id="ARBA00022694"/>
    </source>
</evidence>
<dbReference type="PROSITE" id="PS51626">
    <property type="entry name" value="SAM_MT_TRM1"/>
    <property type="match status" value="1"/>
</dbReference>
<dbReference type="EMBL" id="QZAB01000352">
    <property type="protein sequence ID" value="RQD84660.1"/>
    <property type="molecule type" value="Genomic_DNA"/>
</dbReference>
<reference evidence="9 10" key="1">
    <citation type="submission" date="2018-08" db="EMBL/GenBank/DDBJ databases">
        <title>The metabolism and importance of syntrophic acetate oxidation coupled to methane or sulfide production in haloalkaline environments.</title>
        <authorList>
            <person name="Timmers P.H.A."/>
            <person name="Vavourakis C.D."/>
            <person name="Sorokin D.Y."/>
            <person name="Sinninghe Damste J.S."/>
            <person name="Muyzer G."/>
            <person name="Stams A.J.M."/>
            <person name="Plugge C.M."/>
        </authorList>
    </citation>
    <scope>NUCLEOTIDE SEQUENCE [LARGE SCALE GENOMIC DNA]</scope>
    <source>
        <strain evidence="9">MSAO_Arc3</strain>
    </source>
</reference>
<keyword evidence="2 8" id="KW-0489">Methyltransferase</keyword>
<evidence type="ECO:0000256" key="4">
    <source>
        <dbReference type="ARBA" id="ARBA00022691"/>
    </source>
</evidence>
<dbReference type="PANTHER" id="PTHR10631">
    <property type="entry name" value="N 2 ,N 2 -DIMETHYLGUANOSINE TRNA METHYLTRANSFERASE"/>
    <property type="match status" value="1"/>
</dbReference>
<dbReference type="Gene3D" id="3.30.56.70">
    <property type="entry name" value="N2,N2-dimethylguanosine tRNA methyltransferase, C-terminal domain"/>
    <property type="match status" value="1"/>
</dbReference>
<evidence type="ECO:0000256" key="1">
    <source>
        <dbReference type="ARBA" id="ARBA00022555"/>
    </source>
</evidence>
<dbReference type="InterPro" id="IPR002905">
    <property type="entry name" value="Trm1"/>
</dbReference>
<gene>
    <name evidence="9" type="ORF">D5R95_05630</name>
</gene>
<keyword evidence="1 8" id="KW-0820">tRNA-binding</keyword>
<keyword evidence="5 8" id="KW-0819">tRNA processing</keyword>
<dbReference type="EC" id="2.1.1.216" evidence="7"/>
<dbReference type="InterPro" id="IPR029063">
    <property type="entry name" value="SAM-dependent_MTases_sf"/>
</dbReference>
<dbReference type="GO" id="GO:0002940">
    <property type="term" value="P:tRNA N2-guanine methylation"/>
    <property type="evidence" value="ECO:0007669"/>
    <property type="project" value="TreeGrafter"/>
</dbReference>
<comment type="caution">
    <text evidence="9">The sequence shown here is derived from an EMBL/GenBank/DDBJ whole genome shotgun (WGS) entry which is preliminary data.</text>
</comment>
<evidence type="ECO:0000256" key="7">
    <source>
        <dbReference type="ARBA" id="ARBA00039099"/>
    </source>
</evidence>
<evidence type="ECO:0000256" key="6">
    <source>
        <dbReference type="ARBA" id="ARBA00022884"/>
    </source>
</evidence>
<feature type="non-terminal residue" evidence="9">
    <location>
        <position position="1"/>
    </location>
</feature>
<organism evidence="9 10">
    <name type="scientific">Methanosalsum natronophilum</name>
    <dbReference type="NCBI Taxonomy" id="768733"/>
    <lineage>
        <taxon>Archaea</taxon>
        <taxon>Methanobacteriati</taxon>
        <taxon>Methanobacteriota</taxon>
        <taxon>Stenosarchaea group</taxon>
        <taxon>Methanomicrobia</taxon>
        <taxon>Methanosarcinales</taxon>
        <taxon>Methanosarcinaceae</taxon>
        <taxon>Methanosalsum</taxon>
    </lineage>
</organism>
<keyword evidence="3 8" id="KW-0808">Transferase</keyword>
<dbReference type="GO" id="GO:0160104">
    <property type="term" value="F:tRNA (guanine(26)-N2)-dimethyltransferase activity"/>
    <property type="evidence" value="ECO:0007669"/>
    <property type="project" value="UniProtKB-EC"/>
</dbReference>
<dbReference type="AlphaFoldDB" id="A0A3R7XU66"/>
<keyword evidence="4 8" id="KW-0949">S-adenosyl-L-methionine</keyword>
<evidence type="ECO:0000256" key="8">
    <source>
        <dbReference type="PROSITE-ProRule" id="PRU00958"/>
    </source>
</evidence>
<evidence type="ECO:0000313" key="10">
    <source>
        <dbReference type="Proteomes" id="UP000284763"/>
    </source>
</evidence>
<dbReference type="Pfam" id="PF02005">
    <property type="entry name" value="TRM"/>
    <property type="match status" value="1"/>
</dbReference>
<dbReference type="GO" id="GO:0000049">
    <property type="term" value="F:tRNA binding"/>
    <property type="evidence" value="ECO:0007669"/>
    <property type="project" value="UniProtKB-UniRule"/>
</dbReference>
<protein>
    <recommendedName>
        <fullName evidence="7">tRNA (guanine(26)-N(2))-dimethyltransferase</fullName>
        <ecNumber evidence="7">2.1.1.216</ecNumber>
    </recommendedName>
</protein>
<dbReference type="InterPro" id="IPR042296">
    <property type="entry name" value="tRNA_met_Trm1_C"/>
</dbReference>
<evidence type="ECO:0000256" key="2">
    <source>
        <dbReference type="ARBA" id="ARBA00022603"/>
    </source>
</evidence>
<evidence type="ECO:0000313" key="9">
    <source>
        <dbReference type="EMBL" id="RQD84660.1"/>
    </source>
</evidence>
<name>A0A3R7XU66_9EURY</name>
<sequence length="96" mass="10928">CSEVLESIDTLELNTKQKAKRLIELCKEELSNPTFYDQHIICKELGISAQNMNLLIDSLLKEDFQASRTHFTGTSFKTNAKIDQIKSIVHSLDENT</sequence>
<evidence type="ECO:0000256" key="3">
    <source>
        <dbReference type="ARBA" id="ARBA00022679"/>
    </source>
</evidence>
<accession>A0A3R7XU66</accession>